<dbReference type="GO" id="GO:0042720">
    <property type="term" value="C:mitochondrial inner membrane peptidase complex"/>
    <property type="evidence" value="ECO:0007669"/>
    <property type="project" value="InterPro"/>
</dbReference>
<comment type="subcellular location">
    <subcellularLocation>
        <location evidence="1">Membrane</location>
        <topology evidence="1">Single-pass membrane protein</topology>
    </subcellularLocation>
</comment>
<keyword evidence="5" id="KW-1133">Transmembrane helix</keyword>
<reference evidence="8" key="1">
    <citation type="submission" date="2013-08" db="EMBL/GenBank/DDBJ databases">
        <authorList>
            <person name="Mendez C."/>
            <person name="Richter M."/>
            <person name="Ferrer M."/>
            <person name="Sanchez J."/>
        </authorList>
    </citation>
    <scope>NUCLEOTIDE SEQUENCE</scope>
</reference>
<dbReference type="GO" id="GO:0006465">
    <property type="term" value="P:signal peptide processing"/>
    <property type="evidence" value="ECO:0007669"/>
    <property type="project" value="InterPro"/>
</dbReference>
<evidence type="ECO:0000313" key="8">
    <source>
        <dbReference type="EMBL" id="EQD71463.1"/>
    </source>
</evidence>
<evidence type="ECO:0000256" key="7">
    <source>
        <dbReference type="SAM" id="MobiDB-lite"/>
    </source>
</evidence>
<dbReference type="InterPro" id="IPR036286">
    <property type="entry name" value="LexA/Signal_pep-like_sf"/>
</dbReference>
<evidence type="ECO:0000256" key="6">
    <source>
        <dbReference type="ARBA" id="ARBA00023136"/>
    </source>
</evidence>
<keyword evidence="4" id="KW-0378">Hydrolase</keyword>
<dbReference type="InterPro" id="IPR037730">
    <property type="entry name" value="IMP2"/>
</dbReference>
<keyword evidence="3" id="KW-0812">Transmembrane</keyword>
<dbReference type="GO" id="GO:0004175">
    <property type="term" value="F:endopeptidase activity"/>
    <property type="evidence" value="ECO:0007669"/>
    <property type="project" value="TreeGrafter"/>
</dbReference>
<name>T1BSE4_9ZZZZ</name>
<gene>
    <name evidence="8" type="ORF">B1B_04447</name>
</gene>
<protein>
    <submittedName>
        <fullName evidence="8">Signal peptidase I family protein</fullName>
    </submittedName>
</protein>
<dbReference type="PANTHER" id="PTHR46041:SF2">
    <property type="entry name" value="MITOCHONDRIAL INNER MEMBRANE PROTEASE SUBUNIT 2"/>
    <property type="match status" value="1"/>
</dbReference>
<comment type="caution">
    <text evidence="8">The sequence shown here is derived from an EMBL/GenBank/DDBJ whole genome shotgun (WGS) entry which is preliminary data.</text>
</comment>
<dbReference type="PRINTS" id="PR00727">
    <property type="entry name" value="LEADERPTASE"/>
</dbReference>
<evidence type="ECO:0000256" key="3">
    <source>
        <dbReference type="ARBA" id="ARBA00022692"/>
    </source>
</evidence>
<evidence type="ECO:0000256" key="2">
    <source>
        <dbReference type="ARBA" id="ARBA00022670"/>
    </source>
</evidence>
<dbReference type="PANTHER" id="PTHR46041">
    <property type="entry name" value="MITOCHONDRIAL INNER MEMBRANE PROTEASE SUBUNIT 2"/>
    <property type="match status" value="1"/>
</dbReference>
<feature type="region of interest" description="Disordered" evidence="7">
    <location>
        <begin position="19"/>
        <end position="54"/>
    </location>
</feature>
<evidence type="ECO:0000256" key="4">
    <source>
        <dbReference type="ARBA" id="ARBA00022801"/>
    </source>
</evidence>
<evidence type="ECO:0000256" key="1">
    <source>
        <dbReference type="ARBA" id="ARBA00004167"/>
    </source>
</evidence>
<dbReference type="SUPFAM" id="SSF51306">
    <property type="entry name" value="LexA/Signal peptidase"/>
    <property type="match status" value="1"/>
</dbReference>
<dbReference type="GO" id="GO:0008236">
    <property type="term" value="F:serine-type peptidase activity"/>
    <property type="evidence" value="ECO:0007669"/>
    <property type="project" value="InterPro"/>
</dbReference>
<keyword evidence="6" id="KW-0472">Membrane</keyword>
<evidence type="ECO:0000256" key="5">
    <source>
        <dbReference type="ARBA" id="ARBA00022989"/>
    </source>
</evidence>
<dbReference type="InterPro" id="IPR000223">
    <property type="entry name" value="Pept_S26A_signal_pept_1"/>
</dbReference>
<proteinExistence type="predicted"/>
<keyword evidence="2" id="KW-0645">Protease</keyword>
<organism evidence="8">
    <name type="scientific">mine drainage metagenome</name>
    <dbReference type="NCBI Taxonomy" id="410659"/>
    <lineage>
        <taxon>unclassified sequences</taxon>
        <taxon>metagenomes</taxon>
        <taxon>ecological metagenomes</taxon>
    </lineage>
</organism>
<reference evidence="8" key="2">
    <citation type="journal article" date="2014" name="ISME J.">
        <title>Microbial stratification in low pH oxic and suboxic macroscopic growths along an acid mine drainage.</title>
        <authorList>
            <person name="Mendez-Garcia C."/>
            <person name="Mesa V."/>
            <person name="Sprenger R.R."/>
            <person name="Richter M."/>
            <person name="Diez M.S."/>
            <person name="Solano J."/>
            <person name="Bargiela R."/>
            <person name="Golyshina O.V."/>
            <person name="Manteca A."/>
            <person name="Ramos J.L."/>
            <person name="Gallego J.R."/>
            <person name="Llorente I."/>
            <person name="Martins Dos Santos V.A."/>
            <person name="Jensen O.N."/>
            <person name="Pelaez A.I."/>
            <person name="Sanchez J."/>
            <person name="Ferrer M."/>
        </authorList>
    </citation>
    <scope>NUCLEOTIDE SEQUENCE</scope>
</reference>
<dbReference type="Gene3D" id="2.10.109.10">
    <property type="entry name" value="Umud Fragment, subunit A"/>
    <property type="match status" value="1"/>
</dbReference>
<dbReference type="GO" id="GO:0006627">
    <property type="term" value="P:protein processing involved in protein targeting to mitochondrion"/>
    <property type="evidence" value="ECO:0007669"/>
    <property type="project" value="InterPro"/>
</dbReference>
<accession>T1BSE4</accession>
<dbReference type="AlphaFoldDB" id="T1BSE4"/>
<sequence>MVVLRDPARSVERLVKRITGLPGDARPPNRSPIPPAQLYVAGDAGEGSRDSSKFGPVAMSAIEGVVWFRYAPPERRGPIGNPTLK</sequence>
<dbReference type="EMBL" id="AUZY01002781">
    <property type="protein sequence ID" value="EQD71463.1"/>
    <property type="molecule type" value="Genomic_DNA"/>
</dbReference>